<evidence type="ECO:0000313" key="2">
    <source>
        <dbReference type="Proteomes" id="UP000187209"/>
    </source>
</evidence>
<proteinExistence type="predicted"/>
<reference evidence="1 2" key="1">
    <citation type="submission" date="2016-11" db="EMBL/GenBank/DDBJ databases">
        <title>The macronuclear genome of Stentor coeruleus: a giant cell with tiny introns.</title>
        <authorList>
            <person name="Slabodnick M."/>
            <person name="Ruby J.G."/>
            <person name="Reiff S.B."/>
            <person name="Swart E.C."/>
            <person name="Gosai S."/>
            <person name="Prabakaran S."/>
            <person name="Witkowska E."/>
            <person name="Larue G.E."/>
            <person name="Fisher S."/>
            <person name="Freeman R.M."/>
            <person name="Gunawardena J."/>
            <person name="Chu W."/>
            <person name="Stover N.A."/>
            <person name="Gregory B.D."/>
            <person name="Nowacki M."/>
            <person name="Derisi J."/>
            <person name="Roy S.W."/>
            <person name="Marshall W.F."/>
            <person name="Sood P."/>
        </authorList>
    </citation>
    <scope>NUCLEOTIDE SEQUENCE [LARGE SCALE GENOMIC DNA]</scope>
    <source>
        <strain evidence="1">WM001</strain>
    </source>
</reference>
<dbReference type="EMBL" id="MPUH01000101">
    <property type="protein sequence ID" value="OMJ90501.1"/>
    <property type="molecule type" value="Genomic_DNA"/>
</dbReference>
<dbReference type="AlphaFoldDB" id="A0A1R2CNE0"/>
<name>A0A1R2CNE0_9CILI</name>
<keyword evidence="2" id="KW-1185">Reference proteome</keyword>
<comment type="caution">
    <text evidence="1">The sequence shown here is derived from an EMBL/GenBank/DDBJ whole genome shotgun (WGS) entry which is preliminary data.</text>
</comment>
<organism evidence="1 2">
    <name type="scientific">Stentor coeruleus</name>
    <dbReference type="NCBI Taxonomy" id="5963"/>
    <lineage>
        <taxon>Eukaryota</taxon>
        <taxon>Sar</taxon>
        <taxon>Alveolata</taxon>
        <taxon>Ciliophora</taxon>
        <taxon>Postciliodesmatophora</taxon>
        <taxon>Heterotrichea</taxon>
        <taxon>Heterotrichida</taxon>
        <taxon>Stentoridae</taxon>
        <taxon>Stentor</taxon>
    </lineage>
</organism>
<accession>A0A1R2CNE0</accession>
<dbReference type="Proteomes" id="UP000187209">
    <property type="component" value="Unassembled WGS sequence"/>
</dbReference>
<sequence length="197" mass="22865">MEYIFEHEKLRIDEIMRRVSVKNNFTPLKPLRSSNFNLRRNSIDTHTKTHKDSYTISLTKRSRLRVDTQSISPMFPNFLDIPGHRSHKETFSHELSKNKILHSTIPVFENSIKPLSKDKEVSKILPVISKPVGMMEKKAKDIKNDVLRKNSQSLIAYIPTVAFVNDREERNEMGEGLGENIPMMPLKSFLQATKKLF</sequence>
<protein>
    <submittedName>
        <fullName evidence="1">Uncharacterized protein</fullName>
    </submittedName>
</protein>
<evidence type="ECO:0000313" key="1">
    <source>
        <dbReference type="EMBL" id="OMJ90501.1"/>
    </source>
</evidence>
<gene>
    <name evidence="1" type="ORF">SteCoe_7088</name>
</gene>